<protein>
    <submittedName>
        <fullName evidence="2">Uncharacterized protein</fullName>
    </submittedName>
</protein>
<feature type="transmembrane region" description="Helical" evidence="1">
    <location>
        <begin position="36"/>
        <end position="60"/>
    </location>
</feature>
<sequence length="71" mass="8136">MSALEFFVLSPELMVLYLVLLNVCPGIFPASLSCKFLCFSLVLNLLFLGFYVLSCLFLWFNFFILVSNILQ</sequence>
<accession>K9IW11</accession>
<dbReference type="EMBL" id="GABZ01008769">
    <property type="protein sequence ID" value="JAA44756.1"/>
    <property type="molecule type" value="mRNA"/>
</dbReference>
<evidence type="ECO:0000313" key="2">
    <source>
        <dbReference type="EMBL" id="JAA44756.1"/>
    </source>
</evidence>
<organism evidence="2">
    <name type="scientific">Desmodus rotundus</name>
    <name type="common">Vampire bat</name>
    <dbReference type="NCBI Taxonomy" id="9430"/>
    <lineage>
        <taxon>Eukaryota</taxon>
        <taxon>Metazoa</taxon>
        <taxon>Chordata</taxon>
        <taxon>Craniata</taxon>
        <taxon>Vertebrata</taxon>
        <taxon>Euteleostomi</taxon>
        <taxon>Mammalia</taxon>
        <taxon>Eutheria</taxon>
        <taxon>Laurasiatheria</taxon>
        <taxon>Chiroptera</taxon>
        <taxon>Yangochiroptera</taxon>
        <taxon>Phyllostomidae</taxon>
        <taxon>Desmodontinae</taxon>
        <taxon>Desmodus</taxon>
    </lineage>
</organism>
<evidence type="ECO:0000256" key="1">
    <source>
        <dbReference type="SAM" id="Phobius"/>
    </source>
</evidence>
<dbReference type="AlphaFoldDB" id="K9IW11"/>
<proteinExistence type="evidence at transcript level"/>
<keyword evidence="1" id="KW-1133">Transmembrane helix</keyword>
<keyword evidence="1" id="KW-0812">Transmembrane</keyword>
<name>K9IW11_DESRO</name>
<keyword evidence="1" id="KW-0472">Membrane</keyword>
<reference evidence="2" key="1">
    <citation type="submission" date="2012-11" db="EMBL/GenBank/DDBJ databases">
        <title>The Vampirome: Transcriptome and Proteome Analysis of the Submandibular and Accessory Glands of the Vampire Bat and Vector of Human Rabies, Desmodus rotundus.</title>
        <authorList>
            <person name="Francischetti I.M.B."/>
            <person name="Assumpcao T.C.F."/>
            <person name="Ma D."/>
            <person name="Vicente E.C."/>
            <person name="Ribeiro J.M.C."/>
        </authorList>
    </citation>
    <scope>NUCLEOTIDE SEQUENCE</scope>
    <source>
        <tissue evidence="2">Salivary gland</tissue>
    </source>
</reference>